<dbReference type="Proteomes" id="UP001309299">
    <property type="component" value="Unassembled WGS sequence"/>
</dbReference>
<evidence type="ECO:0000259" key="1">
    <source>
        <dbReference type="Pfam" id="PF10006"/>
    </source>
</evidence>
<dbReference type="AlphaFoldDB" id="A0A3E2D9N8"/>
<evidence type="ECO:0000313" key="3">
    <source>
        <dbReference type="EMBL" id="RFT42129.1"/>
    </source>
</evidence>
<dbReference type="EMBL" id="NOWI01000012">
    <property type="protein sequence ID" value="RFT42129.1"/>
    <property type="molecule type" value="Genomic_DNA"/>
</dbReference>
<dbReference type="InterPro" id="IPR018720">
    <property type="entry name" value="DUF2249"/>
</dbReference>
<sequence>MTDHQEIPLTETHHCSCGESNAGLPELDVRTIPHAIRHGAVIGAFAQLQPGASMVLIAPHNPLPLLSQLEQINGSLGIEYLTEGPEEWHIKLTKQA</sequence>
<accession>A0A3E2D9N8</accession>
<protein>
    <submittedName>
        <fullName evidence="3">DUF2249 domain-containing protein</fullName>
    </submittedName>
</protein>
<evidence type="ECO:0000313" key="4">
    <source>
        <dbReference type="Proteomes" id="UP000259211"/>
    </source>
</evidence>
<evidence type="ECO:0000313" key="2">
    <source>
        <dbReference type="EMBL" id="MEH1546098.1"/>
    </source>
</evidence>
<reference evidence="2" key="2">
    <citation type="submission" date="2024-02" db="EMBL/GenBank/DDBJ databases">
        <title>Bacterial skin colonization with Propionibacterium avidum as a risk factor for Periprosthetic Joint Infections - a single-center prospective study.</title>
        <authorList>
            <person name="Achermann Y."/>
        </authorList>
    </citation>
    <scope>NUCLEOTIDE SEQUENCE</scope>
    <source>
        <strain evidence="2">PAVI-2017310195</strain>
    </source>
</reference>
<dbReference type="RefSeq" id="WP_004810388.1">
    <property type="nucleotide sequence ID" value="NZ_AP024308.1"/>
</dbReference>
<comment type="caution">
    <text evidence="3">The sequence shown here is derived from an EMBL/GenBank/DDBJ whole genome shotgun (WGS) entry which is preliminary data.</text>
</comment>
<organism evidence="3 4">
    <name type="scientific">Cutibacterium avidum</name>
    <dbReference type="NCBI Taxonomy" id="33010"/>
    <lineage>
        <taxon>Bacteria</taxon>
        <taxon>Bacillati</taxon>
        <taxon>Actinomycetota</taxon>
        <taxon>Actinomycetes</taxon>
        <taxon>Propionibacteriales</taxon>
        <taxon>Propionibacteriaceae</taxon>
        <taxon>Cutibacterium</taxon>
    </lineage>
</organism>
<dbReference type="Proteomes" id="UP000259211">
    <property type="component" value="Unassembled WGS sequence"/>
</dbReference>
<reference evidence="3 4" key="1">
    <citation type="submission" date="2017-07" db="EMBL/GenBank/DDBJ databases">
        <authorList>
            <person name="Sun Z.S."/>
            <person name="Albrecht U."/>
            <person name="Echele G."/>
            <person name="Lee C.C."/>
        </authorList>
    </citation>
    <scope>NUCLEOTIDE SEQUENCE [LARGE SCALE GENOMIC DNA]</scope>
    <source>
        <strain evidence="3 4">P16-029</strain>
    </source>
</reference>
<gene>
    <name evidence="3" type="ORF">CHT91_11750</name>
    <name evidence="2" type="ORF">V7F78_03505</name>
</gene>
<proteinExistence type="predicted"/>
<dbReference type="Pfam" id="PF10006">
    <property type="entry name" value="DUF2249"/>
    <property type="match status" value="1"/>
</dbReference>
<name>A0A3E2D9N8_9ACTN</name>
<feature type="domain" description="DUF2249" evidence="1">
    <location>
        <begin position="26"/>
        <end position="94"/>
    </location>
</feature>
<dbReference type="EMBL" id="JBAKUA010000003">
    <property type="protein sequence ID" value="MEH1546098.1"/>
    <property type="molecule type" value="Genomic_DNA"/>
</dbReference>